<accession>A0ABW4LI89</accession>
<proteinExistence type="predicted"/>
<name>A0ABW4LI89_9MICO</name>
<evidence type="ECO:0000313" key="2">
    <source>
        <dbReference type="Proteomes" id="UP001597347"/>
    </source>
</evidence>
<comment type="caution">
    <text evidence="1">The sequence shown here is derived from an EMBL/GenBank/DDBJ whole genome shotgun (WGS) entry which is preliminary data.</text>
</comment>
<evidence type="ECO:0000313" key="1">
    <source>
        <dbReference type="EMBL" id="MFD1721901.1"/>
    </source>
</evidence>
<sequence>MSSTDSDTIVDRVERVKHSLGATTGDPSTVQAAVDGPCPAEGCDGRVVAVVHADSSVVHCDTCGGDFRV</sequence>
<dbReference type="RefSeq" id="WP_377934549.1">
    <property type="nucleotide sequence ID" value="NZ_JBHUEA010000014.1"/>
</dbReference>
<dbReference type="EMBL" id="JBHUEA010000014">
    <property type="protein sequence ID" value="MFD1721901.1"/>
    <property type="molecule type" value="Genomic_DNA"/>
</dbReference>
<dbReference type="Proteomes" id="UP001597347">
    <property type="component" value="Unassembled WGS sequence"/>
</dbReference>
<protein>
    <submittedName>
        <fullName evidence="1">Uncharacterized protein</fullName>
    </submittedName>
</protein>
<keyword evidence="2" id="KW-1185">Reference proteome</keyword>
<gene>
    <name evidence="1" type="ORF">ACFSBI_10085</name>
</gene>
<reference evidence="2" key="1">
    <citation type="journal article" date="2019" name="Int. J. Syst. Evol. Microbiol.">
        <title>The Global Catalogue of Microorganisms (GCM) 10K type strain sequencing project: providing services to taxonomists for standard genome sequencing and annotation.</title>
        <authorList>
            <consortium name="The Broad Institute Genomics Platform"/>
            <consortium name="The Broad Institute Genome Sequencing Center for Infectious Disease"/>
            <person name="Wu L."/>
            <person name="Ma J."/>
        </authorList>
    </citation>
    <scope>NUCLEOTIDE SEQUENCE [LARGE SCALE GENOMIC DNA]</scope>
    <source>
        <strain evidence="2">CGMCC 1.12471</strain>
    </source>
</reference>
<organism evidence="1 2">
    <name type="scientific">Amnibacterium endophyticum</name>
    <dbReference type="NCBI Taxonomy" id="2109337"/>
    <lineage>
        <taxon>Bacteria</taxon>
        <taxon>Bacillati</taxon>
        <taxon>Actinomycetota</taxon>
        <taxon>Actinomycetes</taxon>
        <taxon>Micrococcales</taxon>
        <taxon>Microbacteriaceae</taxon>
        <taxon>Amnibacterium</taxon>
    </lineage>
</organism>